<evidence type="ECO:0000313" key="2">
    <source>
        <dbReference type="EMBL" id="BAO31139.1"/>
    </source>
</evidence>
<dbReference type="CDD" id="cd02440">
    <property type="entry name" value="AdoMet_MTases"/>
    <property type="match status" value="1"/>
</dbReference>
<dbReference type="AlphaFoldDB" id="W0SI51"/>
<feature type="domain" description="Methyltransferase" evidence="1">
    <location>
        <begin position="52"/>
        <end position="163"/>
    </location>
</feature>
<proteinExistence type="predicted"/>
<dbReference type="Pfam" id="PF13847">
    <property type="entry name" value="Methyltransf_31"/>
    <property type="match status" value="1"/>
</dbReference>
<reference evidence="2 3" key="1">
    <citation type="journal article" date="2014" name="Syst. Appl. Microbiol.">
        <title>Complete genomes of freshwater sulfur oxidizers Sulfuricella denitrificans skB26 and Sulfuritalea hydrogenivorans sk43H: genetic insights into the sulfur oxidation pathway of betaproteobacteria.</title>
        <authorList>
            <person name="Watanabe T."/>
            <person name="Kojima H."/>
            <person name="Fukui M."/>
        </authorList>
    </citation>
    <scope>NUCLEOTIDE SEQUENCE [LARGE SCALE GENOMIC DNA]</scope>
    <source>
        <strain evidence="2">DSM22779</strain>
    </source>
</reference>
<dbReference type="Gene3D" id="3.40.50.150">
    <property type="entry name" value="Vaccinia Virus protein VP39"/>
    <property type="match status" value="1"/>
</dbReference>
<evidence type="ECO:0000259" key="1">
    <source>
        <dbReference type="Pfam" id="PF13847"/>
    </source>
</evidence>
<organism evidence="2 3">
    <name type="scientific">Sulfuritalea hydrogenivorans sk43H</name>
    <dbReference type="NCBI Taxonomy" id="1223802"/>
    <lineage>
        <taxon>Bacteria</taxon>
        <taxon>Pseudomonadati</taxon>
        <taxon>Pseudomonadota</taxon>
        <taxon>Betaproteobacteria</taxon>
        <taxon>Nitrosomonadales</taxon>
        <taxon>Sterolibacteriaceae</taxon>
        <taxon>Sulfuritalea</taxon>
    </lineage>
</organism>
<dbReference type="KEGG" id="shd:SUTH_03369"/>
<dbReference type="InterPro" id="IPR029063">
    <property type="entry name" value="SAM-dependent_MTases_sf"/>
</dbReference>
<dbReference type="HOGENOM" id="CLU_683206_0_0_4"/>
<dbReference type="Proteomes" id="UP000031637">
    <property type="component" value="Chromosome"/>
</dbReference>
<dbReference type="STRING" id="1223802.SUTH_03369"/>
<keyword evidence="3" id="KW-1185">Reference proteome</keyword>
<dbReference type="InterPro" id="IPR025714">
    <property type="entry name" value="Methyltranfer_dom"/>
</dbReference>
<dbReference type="EMBL" id="AP012547">
    <property type="protein sequence ID" value="BAO31139.1"/>
    <property type="molecule type" value="Genomic_DNA"/>
</dbReference>
<dbReference type="OrthoDB" id="9791837at2"/>
<dbReference type="RefSeq" id="WP_041100893.1">
    <property type="nucleotide sequence ID" value="NZ_AP012547.1"/>
</dbReference>
<dbReference type="SUPFAM" id="SSF53335">
    <property type="entry name" value="S-adenosyl-L-methionine-dependent methyltransferases"/>
    <property type="match status" value="1"/>
</dbReference>
<gene>
    <name evidence="2" type="ORF">SUTH_03369</name>
</gene>
<protein>
    <recommendedName>
        <fullName evidence="1">Methyltransferase domain-containing protein</fullName>
    </recommendedName>
</protein>
<dbReference type="PANTHER" id="PTHR43861">
    <property type="entry name" value="TRANS-ACONITATE 2-METHYLTRANSFERASE-RELATED"/>
    <property type="match status" value="1"/>
</dbReference>
<name>W0SI51_9PROT</name>
<accession>W0SI51</accession>
<evidence type="ECO:0000313" key="3">
    <source>
        <dbReference type="Proteomes" id="UP000031637"/>
    </source>
</evidence>
<sequence>MSKEFKQEVLTAFQKVSPSKIGIESKDELAKYQQSQFNLFFHKLKFPPELFHGKKVIDFGCGTGEMDIVLANWGANVEGFDFNDISIARANDLREQFGLSSQTVFSVGDIDAYPFQSGAYDISASFGVIAHVPDQENMLRRMADASRKGGFVILGYIEDSGLIQRLLHRAIVLANSDKSDAEVFRIAKACFAEHIERSVKYGGRTADSVINDYLVNPHYIGISTQKLLSWTSRFGLEYYSGWPNVDLPFVVDSPYFKLIPKDSPVYELYFSMLRLRWLYAQDEDSAVFGELTERLPKVGNDIESLFQGLNEILQARDSSDQTFGAVRNKLKDVERGVATLVGEVSGYINQHLTDLNGELLRVLEMIVLKARENRDFDLSQVGGKLFRGYNGLGTSYVVFHKSL</sequence>